<dbReference type="InterPro" id="IPR050659">
    <property type="entry name" value="Peptidase_M24B"/>
</dbReference>
<dbReference type="OrthoDB" id="200535at2157"/>
<dbReference type="InterPro" id="IPR000994">
    <property type="entry name" value="Pept_M24"/>
</dbReference>
<protein>
    <submittedName>
        <fullName evidence="3">Xaa-Pro aminopeptidase</fullName>
    </submittedName>
</protein>
<evidence type="ECO:0000313" key="3">
    <source>
        <dbReference type="EMBL" id="SEH12904.1"/>
    </source>
</evidence>
<feature type="domain" description="Peptidase M24" evidence="2">
    <location>
        <begin position="244"/>
        <end position="377"/>
    </location>
</feature>
<organism evidence="3 4">
    <name type="scientific">Natronorubrum sediminis</name>
    <dbReference type="NCBI Taxonomy" id="640943"/>
    <lineage>
        <taxon>Archaea</taxon>
        <taxon>Methanobacteriati</taxon>
        <taxon>Methanobacteriota</taxon>
        <taxon>Stenosarchaea group</taxon>
        <taxon>Halobacteria</taxon>
        <taxon>Halobacteriales</taxon>
        <taxon>Natrialbaceae</taxon>
        <taxon>Natronorubrum</taxon>
    </lineage>
</organism>
<evidence type="ECO:0000313" key="4">
    <source>
        <dbReference type="Proteomes" id="UP000199112"/>
    </source>
</evidence>
<keyword evidence="4" id="KW-1185">Reference proteome</keyword>
<dbReference type="Pfam" id="PF00557">
    <property type="entry name" value="Peptidase_M24"/>
    <property type="match status" value="1"/>
</dbReference>
<feature type="region of interest" description="Disordered" evidence="1">
    <location>
        <begin position="58"/>
        <end position="77"/>
    </location>
</feature>
<evidence type="ECO:0000259" key="2">
    <source>
        <dbReference type="Pfam" id="PF00557"/>
    </source>
</evidence>
<dbReference type="GO" id="GO:0004177">
    <property type="term" value="F:aminopeptidase activity"/>
    <property type="evidence" value="ECO:0007669"/>
    <property type="project" value="UniProtKB-KW"/>
</dbReference>
<dbReference type="EMBL" id="FNWL01000001">
    <property type="protein sequence ID" value="SEH12904.1"/>
    <property type="molecule type" value="Genomic_DNA"/>
</dbReference>
<accession>A0A1H6FT04</accession>
<dbReference type="AlphaFoldDB" id="A0A1H6FT04"/>
<evidence type="ECO:0000256" key="1">
    <source>
        <dbReference type="SAM" id="MobiDB-lite"/>
    </source>
</evidence>
<gene>
    <name evidence="3" type="ORF">SAMN04487967_1019</name>
</gene>
<keyword evidence="3" id="KW-0645">Protease</keyword>
<dbReference type="PANTHER" id="PTHR46112">
    <property type="entry name" value="AMINOPEPTIDASE"/>
    <property type="match status" value="1"/>
</dbReference>
<reference evidence="4" key="1">
    <citation type="submission" date="2016-10" db="EMBL/GenBank/DDBJ databases">
        <authorList>
            <person name="Varghese N."/>
            <person name="Submissions S."/>
        </authorList>
    </citation>
    <scope>NUCLEOTIDE SEQUENCE [LARGE SCALE GENOMIC DNA]</scope>
    <source>
        <strain evidence="4">CGMCC 1.8981</strain>
    </source>
</reference>
<dbReference type="Gene3D" id="3.90.230.10">
    <property type="entry name" value="Creatinase/methionine aminopeptidase superfamily"/>
    <property type="match status" value="1"/>
</dbReference>
<dbReference type="PANTHER" id="PTHR46112:SF2">
    <property type="entry name" value="XAA-PRO AMINOPEPTIDASE P-RELATED"/>
    <property type="match status" value="1"/>
</dbReference>
<dbReference type="InterPro" id="IPR036005">
    <property type="entry name" value="Creatinase/aminopeptidase-like"/>
</dbReference>
<keyword evidence="3" id="KW-0031">Aminopeptidase</keyword>
<sequence length="405" mass="42483">MTSAPSPTTGETAVDSLEAALNEELEVHEAVAFVIAGTRLDPTIQYCELALEESATVDEADDPTRITGGDHGPQPVGRSRERFALAFDGDAWYAERSASASSHPANALAMKLADSSGPGTVLAPRHIPHDSALYLEEAGFELASSAVVSRIRATKTEREVDRIASAQAAATAGVRRGGTALSSAAIDDETLVLEGEPLTPARLRRLVDEGIVSAGGFPEANTVVNPDPEHNPSTLEEQAGPSSAADPLRAGEPIVVQTAPRGPGDYHGGLTRTFVVDGDGGRERRAHVGVTQSFRSAAAMLTADSESVTAVEADLEAEVRAFGFEESDAVQTRVSGVGLEPVEPPLEGGDQIEPRSVVRLESAVRIDDGSWLRIADVLVKPDGEQRAAYLEGPSRSLEPAAMGDR</sequence>
<keyword evidence="3" id="KW-0378">Hydrolase</keyword>
<dbReference type="Proteomes" id="UP000199112">
    <property type="component" value="Unassembled WGS sequence"/>
</dbReference>
<proteinExistence type="predicted"/>
<feature type="region of interest" description="Disordered" evidence="1">
    <location>
        <begin position="217"/>
        <end position="247"/>
    </location>
</feature>
<name>A0A1H6FT04_9EURY</name>